<dbReference type="OrthoDB" id="4506189at2759"/>
<dbReference type="GO" id="GO:0015031">
    <property type="term" value="P:protein transport"/>
    <property type="evidence" value="ECO:0007669"/>
    <property type="project" value="UniProtKB-KW"/>
</dbReference>
<dbReference type="GO" id="GO:0031201">
    <property type="term" value="C:SNARE complex"/>
    <property type="evidence" value="ECO:0007669"/>
    <property type="project" value="TreeGrafter"/>
</dbReference>
<keyword evidence="8" id="KW-0653">Protein transport</keyword>
<feature type="region of interest" description="Disordered" evidence="13">
    <location>
        <begin position="128"/>
        <end position="147"/>
    </location>
</feature>
<keyword evidence="12" id="KW-0175">Coiled coil</keyword>
<evidence type="ECO:0000256" key="3">
    <source>
        <dbReference type="ARBA" id="ARBA00015843"/>
    </source>
</evidence>
<evidence type="ECO:0000256" key="6">
    <source>
        <dbReference type="ARBA" id="ARBA00022824"/>
    </source>
</evidence>
<protein>
    <recommendedName>
        <fullName evidence="3">Vesicle transport protein USE1</fullName>
    </recommendedName>
    <alternativeName>
        <fullName evidence="11">USE1-like protein</fullName>
    </alternativeName>
</protein>
<evidence type="ECO:0000313" key="15">
    <source>
        <dbReference type="EMBL" id="VDD94007.1"/>
    </source>
</evidence>
<evidence type="ECO:0000256" key="8">
    <source>
        <dbReference type="ARBA" id="ARBA00022927"/>
    </source>
</evidence>
<keyword evidence="4" id="KW-0813">Transport</keyword>
<feature type="coiled-coil region" evidence="12">
    <location>
        <begin position="221"/>
        <end position="248"/>
    </location>
</feature>
<name>A0A0N4VF37_ENTVE</name>
<gene>
    <name evidence="15" type="ORF">EVEC_LOCUS8758</name>
</gene>
<accession>A0A0N4VF37</accession>
<dbReference type="GO" id="GO:0005789">
    <property type="term" value="C:endoplasmic reticulum membrane"/>
    <property type="evidence" value="ECO:0007669"/>
    <property type="project" value="UniProtKB-SubCell"/>
</dbReference>
<dbReference type="Pfam" id="PF09753">
    <property type="entry name" value="Use1"/>
    <property type="match status" value="1"/>
</dbReference>
<dbReference type="PANTHER" id="PTHR13050">
    <property type="entry name" value="USE1-LIKE PROTEIN"/>
    <property type="match status" value="1"/>
</dbReference>
<dbReference type="AlphaFoldDB" id="A0A0N4VF37"/>
<evidence type="ECO:0000256" key="10">
    <source>
        <dbReference type="ARBA" id="ARBA00023136"/>
    </source>
</evidence>
<evidence type="ECO:0000256" key="14">
    <source>
        <dbReference type="SAM" id="Phobius"/>
    </source>
</evidence>
<keyword evidence="7" id="KW-0931">ER-Golgi transport</keyword>
<evidence type="ECO:0000256" key="1">
    <source>
        <dbReference type="ARBA" id="ARBA00004163"/>
    </source>
</evidence>
<evidence type="ECO:0000313" key="16">
    <source>
        <dbReference type="Proteomes" id="UP000274131"/>
    </source>
</evidence>
<keyword evidence="6" id="KW-0256">Endoplasmic reticulum</keyword>
<evidence type="ECO:0000256" key="13">
    <source>
        <dbReference type="SAM" id="MobiDB-lite"/>
    </source>
</evidence>
<dbReference type="InterPro" id="IPR019150">
    <property type="entry name" value="Vesicle_transport_protein_Use1"/>
</dbReference>
<evidence type="ECO:0000256" key="11">
    <source>
        <dbReference type="ARBA" id="ARBA00032711"/>
    </source>
</evidence>
<comment type="subcellular location">
    <subcellularLocation>
        <location evidence="1">Endoplasmic reticulum membrane</location>
        <topology evidence="1">Single-pass type IV membrane protein</topology>
    </subcellularLocation>
</comment>
<sequence>MSSLSLDELNFQRLVFRTKLLCREDPDDNIWKLKAAIKSIEALFSRLQDNRHVDCVVVLNYYTYFSRNENLVVTMFMVYFFRFLDKDLLMQYGRDVHQLRILIEAQQKKTPEDRLQWIDLIPNAFPQYPSNSSVDDDSDEEPLSNPSMNYEKARSKAIYTADLRRQLLGGTEKEMDDSGGIDEIIKRETGKQEELAEELRAMAVMMKSTYSTANDLIKQDNATLSRLQEVAERNKSQLEVENRRLAEHAYRSWCDCMYVFGVVAVIASFIAMTLIMRIFKKRY</sequence>
<keyword evidence="9 14" id="KW-1133">Transmembrane helix</keyword>
<dbReference type="WBParaSite" id="EVEC_0000934701-mRNA-1">
    <property type="protein sequence ID" value="EVEC_0000934701-mRNA-1"/>
    <property type="gene ID" value="EVEC_0000934701"/>
</dbReference>
<dbReference type="Proteomes" id="UP000274131">
    <property type="component" value="Unassembled WGS sequence"/>
</dbReference>
<reference evidence="15 16" key="2">
    <citation type="submission" date="2018-10" db="EMBL/GenBank/DDBJ databases">
        <authorList>
            <consortium name="Pathogen Informatics"/>
        </authorList>
    </citation>
    <scope>NUCLEOTIDE SEQUENCE [LARGE SCALE GENOMIC DNA]</scope>
</reference>
<evidence type="ECO:0000256" key="9">
    <source>
        <dbReference type="ARBA" id="ARBA00022989"/>
    </source>
</evidence>
<keyword evidence="10 14" id="KW-0472">Membrane</keyword>
<feature type="transmembrane region" description="Helical" evidence="14">
    <location>
        <begin position="257"/>
        <end position="279"/>
    </location>
</feature>
<evidence type="ECO:0000256" key="4">
    <source>
        <dbReference type="ARBA" id="ARBA00022448"/>
    </source>
</evidence>
<dbReference type="GO" id="GO:0005484">
    <property type="term" value="F:SNAP receptor activity"/>
    <property type="evidence" value="ECO:0007669"/>
    <property type="project" value="TreeGrafter"/>
</dbReference>
<dbReference type="EMBL" id="UXUI01009596">
    <property type="protein sequence ID" value="VDD94007.1"/>
    <property type="molecule type" value="Genomic_DNA"/>
</dbReference>
<organism evidence="17">
    <name type="scientific">Enterobius vermicularis</name>
    <name type="common">Human pinworm</name>
    <dbReference type="NCBI Taxonomy" id="51028"/>
    <lineage>
        <taxon>Eukaryota</taxon>
        <taxon>Metazoa</taxon>
        <taxon>Ecdysozoa</taxon>
        <taxon>Nematoda</taxon>
        <taxon>Chromadorea</taxon>
        <taxon>Rhabditida</taxon>
        <taxon>Spirurina</taxon>
        <taxon>Oxyuridomorpha</taxon>
        <taxon>Oxyuroidea</taxon>
        <taxon>Oxyuridae</taxon>
        <taxon>Enterobius</taxon>
    </lineage>
</organism>
<evidence type="ECO:0000256" key="2">
    <source>
        <dbReference type="ARBA" id="ARBA00007891"/>
    </source>
</evidence>
<evidence type="ECO:0000256" key="5">
    <source>
        <dbReference type="ARBA" id="ARBA00022692"/>
    </source>
</evidence>
<evidence type="ECO:0000256" key="12">
    <source>
        <dbReference type="SAM" id="Coils"/>
    </source>
</evidence>
<proteinExistence type="inferred from homology"/>
<evidence type="ECO:0000313" key="17">
    <source>
        <dbReference type="WBParaSite" id="EVEC_0000934701-mRNA-1"/>
    </source>
</evidence>
<reference evidence="17" key="1">
    <citation type="submission" date="2017-02" db="UniProtKB">
        <authorList>
            <consortium name="WormBaseParasite"/>
        </authorList>
    </citation>
    <scope>IDENTIFICATION</scope>
</reference>
<dbReference type="GO" id="GO:0006890">
    <property type="term" value="P:retrograde vesicle-mediated transport, Golgi to endoplasmic reticulum"/>
    <property type="evidence" value="ECO:0007669"/>
    <property type="project" value="TreeGrafter"/>
</dbReference>
<evidence type="ECO:0000256" key="7">
    <source>
        <dbReference type="ARBA" id="ARBA00022892"/>
    </source>
</evidence>
<keyword evidence="16" id="KW-1185">Reference proteome</keyword>
<dbReference type="PANTHER" id="PTHR13050:SF7">
    <property type="entry name" value="VESICLE TRANSPORT PROTEIN USE1"/>
    <property type="match status" value="1"/>
</dbReference>
<comment type="similarity">
    <text evidence="2">Belongs to the USE1 family.</text>
</comment>
<keyword evidence="5 14" id="KW-0812">Transmembrane</keyword>
<dbReference type="STRING" id="51028.A0A0N4VF37"/>